<reference evidence="2" key="1">
    <citation type="submission" date="2019-10" db="EMBL/GenBank/DDBJ databases">
        <authorList>
            <consortium name="DOE Joint Genome Institute"/>
            <person name="Kuo A."/>
            <person name="Miyauchi S."/>
            <person name="Kiss E."/>
            <person name="Drula E."/>
            <person name="Kohler A."/>
            <person name="Sanchez-Garcia M."/>
            <person name="Andreopoulos B."/>
            <person name="Barry K.W."/>
            <person name="Bonito G."/>
            <person name="Buee M."/>
            <person name="Carver A."/>
            <person name="Chen C."/>
            <person name="Cichocki N."/>
            <person name="Clum A."/>
            <person name="Culley D."/>
            <person name="Crous P.W."/>
            <person name="Fauchery L."/>
            <person name="Girlanda M."/>
            <person name="Hayes R."/>
            <person name="Keri Z."/>
            <person name="LaButti K."/>
            <person name="Lipzen A."/>
            <person name="Lombard V."/>
            <person name="Magnuson J."/>
            <person name="Maillard F."/>
            <person name="Morin E."/>
            <person name="Murat C."/>
            <person name="Nolan M."/>
            <person name="Ohm R."/>
            <person name="Pangilinan J."/>
            <person name="Pereira M."/>
            <person name="Perotto S."/>
            <person name="Peter M."/>
            <person name="Riley R."/>
            <person name="Sitrit Y."/>
            <person name="Stielow B."/>
            <person name="Szollosi G."/>
            <person name="Zifcakova L."/>
            <person name="Stursova M."/>
            <person name="Spatafora J.W."/>
            <person name="Tedersoo L."/>
            <person name="Vaario L.-M."/>
            <person name="Yamada A."/>
            <person name="Yan M."/>
            <person name="Wang P."/>
            <person name="Xu J."/>
            <person name="Bruns T."/>
            <person name="Baldrian P."/>
            <person name="Vilgalys R."/>
            <person name="Henrissat B."/>
            <person name="Grigoriev I.V."/>
            <person name="Hibbett D."/>
            <person name="Nagy L.G."/>
            <person name="Martin F.M."/>
        </authorList>
    </citation>
    <scope>NUCLEOTIDE SEQUENCE</scope>
    <source>
        <strain evidence="2">Prilba</strain>
    </source>
</reference>
<evidence type="ECO:0000256" key="1">
    <source>
        <dbReference type="SAM" id="MobiDB-lite"/>
    </source>
</evidence>
<evidence type="ECO:0000313" key="2">
    <source>
        <dbReference type="EMBL" id="KAF8476360.1"/>
    </source>
</evidence>
<dbReference type="OrthoDB" id="3324753at2759"/>
<feature type="compositionally biased region" description="Low complexity" evidence="1">
    <location>
        <begin position="91"/>
        <end position="101"/>
    </location>
</feature>
<accession>A0A9P5MRW5</accession>
<dbReference type="EMBL" id="WHVB01000015">
    <property type="protein sequence ID" value="KAF8476360.1"/>
    <property type="molecule type" value="Genomic_DNA"/>
</dbReference>
<feature type="compositionally biased region" description="Basic and acidic residues" evidence="1">
    <location>
        <begin position="163"/>
        <end position="177"/>
    </location>
</feature>
<feature type="region of interest" description="Disordered" evidence="1">
    <location>
        <begin position="1"/>
        <end position="488"/>
    </location>
</feature>
<name>A0A9P5MRW5_9AGAM</name>
<proteinExistence type="predicted"/>
<sequence length="488" mass="52411">MTRNALSDERLDSATGANPAAASGQSSRRRETRPTDNPAATAISEAASGGRQPKTERRDASRFDIELDARSRVGQQPPSDVGNTQSIALQPISSSRPSDISASKEARAAQRDDVTNPGPILSASSTMRVTSQLRPVTSPPSSLNVLPSRELQETDNIRLGPPRPEETRERPHAEPVDRTTSVRPFVKPVTSPPQPFTPHERNAIKPHAEQVERTASIQPSVKPSTPSAPPLKQPSASISPLPSSPAPALAKMASSRLQTPRATLPHERQVSSRGAPFESRPPGEDRGKGRPDDLGHRDFSVAPHGPPALSEHASATTEPLQRGYKDPSATPHRPPAPHPEHAENRQDRKDPSATPHQQPIPPEHTPSLKEPPRQVHKDPSATPHRPPASPELTPATTHTNRNREHGALHLPERGDSLEKAGPSLNLPPDLDIRETHITPKFVSPQNQPKPQPPPTTVKKPELAAQGGPPPGLRPQSPEGDNPLGCSSC</sequence>
<gene>
    <name evidence="2" type="ORF">DFH94DRAFT_758750</name>
</gene>
<feature type="compositionally biased region" description="Low complexity" evidence="1">
    <location>
        <begin position="234"/>
        <end position="255"/>
    </location>
</feature>
<dbReference type="Proteomes" id="UP000759537">
    <property type="component" value="Unassembled WGS sequence"/>
</dbReference>
<feature type="compositionally biased region" description="Basic and acidic residues" evidence="1">
    <location>
        <begin position="366"/>
        <end position="379"/>
    </location>
</feature>
<comment type="caution">
    <text evidence="2">The sequence shown here is derived from an EMBL/GenBank/DDBJ whole genome shotgun (WGS) entry which is preliminary data.</text>
</comment>
<feature type="compositionally biased region" description="Basic and acidic residues" evidence="1">
    <location>
        <begin position="338"/>
        <end position="351"/>
    </location>
</feature>
<feature type="compositionally biased region" description="Basic and acidic residues" evidence="1">
    <location>
        <begin position="1"/>
        <end position="12"/>
    </location>
</feature>
<feature type="compositionally biased region" description="Basic and acidic residues" evidence="1">
    <location>
        <begin position="281"/>
        <end position="299"/>
    </location>
</feature>
<feature type="compositionally biased region" description="Basic and acidic residues" evidence="1">
    <location>
        <begin position="198"/>
        <end position="212"/>
    </location>
</feature>
<dbReference type="AlphaFoldDB" id="A0A9P5MRW5"/>
<organism evidence="2 3">
    <name type="scientific">Russula ochroleuca</name>
    <dbReference type="NCBI Taxonomy" id="152965"/>
    <lineage>
        <taxon>Eukaryota</taxon>
        <taxon>Fungi</taxon>
        <taxon>Dikarya</taxon>
        <taxon>Basidiomycota</taxon>
        <taxon>Agaricomycotina</taxon>
        <taxon>Agaricomycetes</taxon>
        <taxon>Russulales</taxon>
        <taxon>Russulaceae</taxon>
        <taxon>Russula</taxon>
    </lineage>
</organism>
<feature type="compositionally biased region" description="Polar residues" evidence="1">
    <location>
        <begin position="213"/>
        <end position="225"/>
    </location>
</feature>
<reference evidence="2" key="2">
    <citation type="journal article" date="2020" name="Nat. Commun.">
        <title>Large-scale genome sequencing of mycorrhizal fungi provides insights into the early evolution of symbiotic traits.</title>
        <authorList>
            <person name="Miyauchi S."/>
            <person name="Kiss E."/>
            <person name="Kuo A."/>
            <person name="Drula E."/>
            <person name="Kohler A."/>
            <person name="Sanchez-Garcia M."/>
            <person name="Morin E."/>
            <person name="Andreopoulos B."/>
            <person name="Barry K.W."/>
            <person name="Bonito G."/>
            <person name="Buee M."/>
            <person name="Carver A."/>
            <person name="Chen C."/>
            <person name="Cichocki N."/>
            <person name="Clum A."/>
            <person name="Culley D."/>
            <person name="Crous P.W."/>
            <person name="Fauchery L."/>
            <person name="Girlanda M."/>
            <person name="Hayes R.D."/>
            <person name="Keri Z."/>
            <person name="LaButti K."/>
            <person name="Lipzen A."/>
            <person name="Lombard V."/>
            <person name="Magnuson J."/>
            <person name="Maillard F."/>
            <person name="Murat C."/>
            <person name="Nolan M."/>
            <person name="Ohm R.A."/>
            <person name="Pangilinan J."/>
            <person name="Pereira M.F."/>
            <person name="Perotto S."/>
            <person name="Peter M."/>
            <person name="Pfister S."/>
            <person name="Riley R."/>
            <person name="Sitrit Y."/>
            <person name="Stielow J.B."/>
            <person name="Szollosi G."/>
            <person name="Zifcakova L."/>
            <person name="Stursova M."/>
            <person name="Spatafora J.W."/>
            <person name="Tedersoo L."/>
            <person name="Vaario L.M."/>
            <person name="Yamada A."/>
            <person name="Yan M."/>
            <person name="Wang P."/>
            <person name="Xu J."/>
            <person name="Bruns T."/>
            <person name="Baldrian P."/>
            <person name="Vilgalys R."/>
            <person name="Dunand C."/>
            <person name="Henrissat B."/>
            <person name="Grigoriev I.V."/>
            <person name="Hibbett D."/>
            <person name="Nagy L.G."/>
            <person name="Martin F.M."/>
        </authorList>
    </citation>
    <scope>NUCLEOTIDE SEQUENCE</scope>
    <source>
        <strain evidence="2">Prilba</strain>
    </source>
</reference>
<feature type="compositionally biased region" description="Polar residues" evidence="1">
    <location>
        <begin position="122"/>
        <end position="145"/>
    </location>
</feature>
<feature type="compositionally biased region" description="Basic and acidic residues" evidence="1">
    <location>
        <begin position="401"/>
        <end position="418"/>
    </location>
</feature>
<evidence type="ECO:0000313" key="3">
    <source>
        <dbReference type="Proteomes" id="UP000759537"/>
    </source>
</evidence>
<feature type="compositionally biased region" description="Basic and acidic residues" evidence="1">
    <location>
        <begin position="102"/>
        <end position="114"/>
    </location>
</feature>
<feature type="compositionally biased region" description="Basic and acidic residues" evidence="1">
    <location>
        <begin position="53"/>
        <end position="71"/>
    </location>
</feature>
<feature type="compositionally biased region" description="Polar residues" evidence="1">
    <location>
        <begin position="73"/>
        <end position="88"/>
    </location>
</feature>
<protein>
    <submittedName>
        <fullName evidence="2">Uncharacterized protein</fullName>
    </submittedName>
</protein>
<keyword evidence="3" id="KW-1185">Reference proteome</keyword>